<dbReference type="PANTHER" id="PTHR35936">
    <property type="entry name" value="MEMBRANE-BOUND LYTIC MUREIN TRANSGLYCOSYLASE F"/>
    <property type="match status" value="1"/>
</dbReference>
<evidence type="ECO:0000313" key="4">
    <source>
        <dbReference type="Proteomes" id="UP000663629"/>
    </source>
</evidence>
<dbReference type="InterPro" id="IPR001638">
    <property type="entry name" value="Solute-binding_3/MltF_N"/>
</dbReference>
<organism evidence="3 4">
    <name type="scientific">Paracoccus methylovorus</name>
    <dbReference type="NCBI Taxonomy" id="2812658"/>
    <lineage>
        <taxon>Bacteria</taxon>
        <taxon>Pseudomonadati</taxon>
        <taxon>Pseudomonadota</taxon>
        <taxon>Alphaproteobacteria</taxon>
        <taxon>Rhodobacterales</taxon>
        <taxon>Paracoccaceae</taxon>
        <taxon>Paracoccus</taxon>
    </lineage>
</organism>
<dbReference type="SUPFAM" id="SSF53850">
    <property type="entry name" value="Periplasmic binding protein-like II"/>
    <property type="match status" value="1"/>
</dbReference>
<feature type="domain" description="Solute-binding protein family 3/N-terminal" evidence="2">
    <location>
        <begin position="96"/>
        <end position="321"/>
    </location>
</feature>
<name>A0ABX7JPH1_9RHOB</name>
<gene>
    <name evidence="3" type="ORF">JWJ88_20605</name>
</gene>
<evidence type="ECO:0000259" key="2">
    <source>
        <dbReference type="SMART" id="SM00062"/>
    </source>
</evidence>
<accession>A0ABX7JPH1</accession>
<evidence type="ECO:0000256" key="1">
    <source>
        <dbReference type="ARBA" id="ARBA00022729"/>
    </source>
</evidence>
<sequence>MPGLTSSPGLCRTAQFFPSVSYATPVASGFFVAVPDHRLAHKRFYHRGTQKRIDRIIVSLVVYININGENTMQMYRLAWTCALGLCMTTAAVAQDTLRVGTSLNQMPWGFYDQDQKPTGVDVALCGALAERLGKTGEFINLDFKGLIPALQASRFDIACAAMYITPERQDAILMVPYIQASQTVITHEDAQIDGLTGLCGHSVSVLQGSGSLKVLEEASAECTNDGSNAISIQSFDSQPVAMRALENRSVDAFIATDSLVSYYMKQRPGLKKIATGIKPTTLGIGVSKNGEELAGQLREGLEAMMADGTYAAILKQWDIESAAIESFE</sequence>
<dbReference type="Gene3D" id="3.40.190.10">
    <property type="entry name" value="Periplasmic binding protein-like II"/>
    <property type="match status" value="2"/>
</dbReference>
<keyword evidence="1" id="KW-0732">Signal</keyword>
<dbReference type="Pfam" id="PF00497">
    <property type="entry name" value="SBP_bac_3"/>
    <property type="match status" value="1"/>
</dbReference>
<dbReference type="Proteomes" id="UP000663629">
    <property type="component" value="Plasmid p2"/>
</dbReference>
<proteinExistence type="predicted"/>
<keyword evidence="4" id="KW-1185">Reference proteome</keyword>
<geneLocation type="plasmid" evidence="3 4">
    <name>p2</name>
</geneLocation>
<reference evidence="3 4" key="1">
    <citation type="submission" date="2021-02" db="EMBL/GenBank/DDBJ databases">
        <title>Paracoccus methylovroum sp.nov., a new methanol and methylamine utilizing methylotrophic denitrifer.</title>
        <authorList>
            <person name="Timsy T."/>
            <person name="Behrendt U."/>
            <person name="Ulrich A."/>
            <person name="Spanner T."/>
            <person name="Foesel B.U."/>
            <person name="Horn M.A."/>
            <person name="Kolb S."/>
        </authorList>
    </citation>
    <scope>NUCLEOTIDE SEQUENCE [LARGE SCALE GENOMIC DNA]</scope>
    <source>
        <strain evidence="3 4">H4-D09</strain>
        <plasmid evidence="3 4">p2</plasmid>
    </source>
</reference>
<dbReference type="PANTHER" id="PTHR35936:SF17">
    <property type="entry name" value="ARGININE-BINDING EXTRACELLULAR PROTEIN ARTP"/>
    <property type="match status" value="1"/>
</dbReference>
<dbReference type="SMART" id="SM00062">
    <property type="entry name" value="PBPb"/>
    <property type="match status" value="1"/>
</dbReference>
<keyword evidence="3" id="KW-0614">Plasmid</keyword>
<dbReference type="EMBL" id="CP070372">
    <property type="protein sequence ID" value="QRZ16177.1"/>
    <property type="molecule type" value="Genomic_DNA"/>
</dbReference>
<dbReference type="RefSeq" id="WP_205297061.1">
    <property type="nucleotide sequence ID" value="NZ_CP070372.1"/>
</dbReference>
<dbReference type="CDD" id="cd01004">
    <property type="entry name" value="PBP2_MidA_like"/>
    <property type="match status" value="1"/>
</dbReference>
<protein>
    <submittedName>
        <fullName evidence="3">ABC transporter substrate-binding protein</fullName>
    </submittedName>
</protein>
<evidence type="ECO:0000313" key="3">
    <source>
        <dbReference type="EMBL" id="QRZ16177.1"/>
    </source>
</evidence>